<dbReference type="PIRSF" id="PIRSF002181">
    <property type="entry name" value="Ribosomal_L13"/>
    <property type="match status" value="1"/>
</dbReference>
<dbReference type="AlphaFoldDB" id="A0A7C9TBG1"/>
<dbReference type="GO" id="GO:0022625">
    <property type="term" value="C:cytosolic large ribosomal subunit"/>
    <property type="evidence" value="ECO:0007669"/>
    <property type="project" value="TreeGrafter"/>
</dbReference>
<evidence type="ECO:0000256" key="6">
    <source>
        <dbReference type="HAMAP-Rule" id="MF_01366"/>
    </source>
</evidence>
<comment type="function">
    <text evidence="6">This protein is one of the early assembly proteins of the 50S ribosomal subunit, although it is not seen to bind rRNA by itself. It is important during the early stages of 50S assembly.</text>
</comment>
<sequence length="144" mass="16178">MKTFSAKSHEVQHDWFVVDADNKVLGRLASEIARRLRGKHKPEFTPHVDTGDYIVVVNAGKLRVTGNKETDKVYYRHSGYPGGIYETTFGKMQERFPGRALEKAVKGMLPKGPLGYAMIKKMKIYAGADHPHEAQQPQPLEVNA</sequence>
<keyword evidence="3 6" id="KW-0689">Ribosomal protein</keyword>
<dbReference type="SUPFAM" id="SSF52161">
    <property type="entry name" value="Ribosomal protein L13"/>
    <property type="match status" value="1"/>
</dbReference>
<dbReference type="InterPro" id="IPR005822">
    <property type="entry name" value="Ribosomal_uL13"/>
</dbReference>
<evidence type="ECO:0000256" key="2">
    <source>
        <dbReference type="ARBA" id="ARBA00011838"/>
    </source>
</evidence>
<dbReference type="Proteomes" id="UP000483432">
    <property type="component" value="Unassembled WGS sequence"/>
</dbReference>
<dbReference type="HAMAP" id="MF_01366">
    <property type="entry name" value="Ribosomal_uL13"/>
    <property type="match status" value="1"/>
</dbReference>
<evidence type="ECO:0000256" key="1">
    <source>
        <dbReference type="ARBA" id="ARBA00006227"/>
    </source>
</evidence>
<reference evidence="7 8" key="1">
    <citation type="submission" date="2019-09" db="EMBL/GenBank/DDBJ databases">
        <title>H2 Metabolism Revealed by Metagenomic Analysis in Subglacial Sediment of East Antarctica.</title>
        <authorList>
            <person name="Yang Z."/>
            <person name="Zhang Y."/>
            <person name="Lv Y."/>
            <person name="Yan W."/>
            <person name="Xiao X."/>
            <person name="Sun B."/>
            <person name="Ma H."/>
        </authorList>
    </citation>
    <scope>NUCLEOTIDE SEQUENCE [LARGE SCALE GENOMIC DNA]</scope>
    <source>
        <strain evidence="7">Bin2_2</strain>
    </source>
</reference>
<proteinExistence type="inferred from homology"/>
<dbReference type="EMBL" id="JAAFGW010000270">
    <property type="protein sequence ID" value="NDP49423.1"/>
    <property type="molecule type" value="Genomic_DNA"/>
</dbReference>
<protein>
    <recommendedName>
        <fullName evidence="5 6">Large ribosomal subunit protein uL13</fullName>
    </recommendedName>
</protein>
<dbReference type="PANTHER" id="PTHR11545:SF2">
    <property type="entry name" value="LARGE RIBOSOMAL SUBUNIT PROTEIN UL13M"/>
    <property type="match status" value="1"/>
</dbReference>
<dbReference type="GO" id="GO:0003735">
    <property type="term" value="F:structural constituent of ribosome"/>
    <property type="evidence" value="ECO:0007669"/>
    <property type="project" value="InterPro"/>
</dbReference>
<evidence type="ECO:0000256" key="3">
    <source>
        <dbReference type="ARBA" id="ARBA00022980"/>
    </source>
</evidence>
<dbReference type="InterPro" id="IPR005823">
    <property type="entry name" value="Ribosomal_uL13_bac-type"/>
</dbReference>
<comment type="caution">
    <text evidence="7">The sequence shown here is derived from an EMBL/GenBank/DDBJ whole genome shotgun (WGS) entry which is preliminary data.</text>
</comment>
<dbReference type="GO" id="GO:0003729">
    <property type="term" value="F:mRNA binding"/>
    <property type="evidence" value="ECO:0007669"/>
    <property type="project" value="TreeGrafter"/>
</dbReference>
<keyword evidence="4 6" id="KW-0687">Ribonucleoprotein</keyword>
<dbReference type="Gene3D" id="3.90.1180.10">
    <property type="entry name" value="Ribosomal protein L13"/>
    <property type="match status" value="1"/>
</dbReference>
<name>A0A7C9TBG1_9PROT</name>
<evidence type="ECO:0000313" key="8">
    <source>
        <dbReference type="Proteomes" id="UP000483432"/>
    </source>
</evidence>
<evidence type="ECO:0000313" key="7">
    <source>
        <dbReference type="EMBL" id="NDP49423.1"/>
    </source>
</evidence>
<comment type="similarity">
    <text evidence="1 6">Belongs to the universal ribosomal protein uL13 family.</text>
</comment>
<dbReference type="GO" id="GO:0017148">
    <property type="term" value="P:negative regulation of translation"/>
    <property type="evidence" value="ECO:0007669"/>
    <property type="project" value="TreeGrafter"/>
</dbReference>
<evidence type="ECO:0000256" key="5">
    <source>
        <dbReference type="ARBA" id="ARBA00035201"/>
    </source>
</evidence>
<organism evidence="7 8">
    <name type="scientific">Sulfuriferula multivorans</name>
    <dbReference type="NCBI Taxonomy" id="1559896"/>
    <lineage>
        <taxon>Bacteria</taxon>
        <taxon>Pseudomonadati</taxon>
        <taxon>Pseudomonadota</taxon>
        <taxon>Betaproteobacteria</taxon>
        <taxon>Nitrosomonadales</taxon>
        <taxon>Sulfuricellaceae</taxon>
        <taxon>Sulfuriferula</taxon>
    </lineage>
</organism>
<evidence type="ECO:0000256" key="4">
    <source>
        <dbReference type="ARBA" id="ARBA00023274"/>
    </source>
</evidence>
<dbReference type="PANTHER" id="PTHR11545">
    <property type="entry name" value="RIBOSOMAL PROTEIN L13"/>
    <property type="match status" value="1"/>
</dbReference>
<gene>
    <name evidence="6 7" type="primary">rplM</name>
    <name evidence="7" type="ORF">GZ085_13760</name>
</gene>
<dbReference type="CDD" id="cd00392">
    <property type="entry name" value="Ribosomal_L13"/>
    <property type="match status" value="1"/>
</dbReference>
<dbReference type="FunFam" id="3.90.1180.10:FF:000001">
    <property type="entry name" value="50S ribosomal protein L13"/>
    <property type="match status" value="1"/>
</dbReference>
<dbReference type="NCBIfam" id="TIGR01066">
    <property type="entry name" value="rplM_bact"/>
    <property type="match status" value="1"/>
</dbReference>
<comment type="subunit">
    <text evidence="2 6">Part of the 50S ribosomal subunit.</text>
</comment>
<dbReference type="Pfam" id="PF00572">
    <property type="entry name" value="Ribosomal_L13"/>
    <property type="match status" value="1"/>
</dbReference>
<dbReference type="GO" id="GO:0006412">
    <property type="term" value="P:translation"/>
    <property type="evidence" value="ECO:0007669"/>
    <property type="project" value="UniProtKB-UniRule"/>
</dbReference>
<accession>A0A7C9TBG1</accession>
<dbReference type="InterPro" id="IPR036899">
    <property type="entry name" value="Ribosomal_uL13_sf"/>
</dbReference>